<organism evidence="1 2">
    <name type="scientific">Actinomadura logoneensis</name>
    <dbReference type="NCBI Taxonomy" id="2293572"/>
    <lineage>
        <taxon>Bacteria</taxon>
        <taxon>Bacillati</taxon>
        <taxon>Actinomycetota</taxon>
        <taxon>Actinomycetes</taxon>
        <taxon>Streptosporangiales</taxon>
        <taxon>Thermomonosporaceae</taxon>
        <taxon>Actinomadura</taxon>
    </lineage>
</organism>
<reference evidence="1 2" key="1">
    <citation type="submission" date="2018-08" db="EMBL/GenBank/DDBJ databases">
        <title>Actinomadura jelena sp. nov., a novel Actinomycete isolated from soil in Chad.</title>
        <authorList>
            <person name="Shi L."/>
        </authorList>
    </citation>
    <scope>NUCLEOTIDE SEQUENCE [LARGE SCALE GENOMIC DNA]</scope>
    <source>
        <strain evidence="1 2">NEAU-G17</strain>
    </source>
</reference>
<protein>
    <submittedName>
        <fullName evidence="1">Leucine-rich repeat domain-containing protein</fullName>
    </submittedName>
</protein>
<dbReference type="EMBL" id="QURH01000078">
    <property type="protein sequence ID" value="RFU42957.1"/>
    <property type="molecule type" value="Genomic_DNA"/>
</dbReference>
<dbReference type="SUPFAM" id="SSF52047">
    <property type="entry name" value="RNI-like"/>
    <property type="match status" value="1"/>
</dbReference>
<dbReference type="NCBIfam" id="NF038076">
    <property type="entry name" value="fam_STM4015"/>
    <property type="match status" value="1"/>
</dbReference>
<gene>
    <name evidence="1" type="ORF">DZF91_03770</name>
</gene>
<evidence type="ECO:0000313" key="2">
    <source>
        <dbReference type="Proteomes" id="UP000261811"/>
    </source>
</evidence>
<accession>A0A372JSG5</accession>
<dbReference type="AlphaFoldDB" id="A0A372JSG5"/>
<sequence length="310" mass="33179">MTIHEHLTEYAGLPVAGYGPDDDLLAEAVASPSSYAWAVRTSYDEGDFADVFARFREEVDTSQVTALIIGYWGASYDAGSADVGALLAEAAPAFPALRSLFVGDIVMEEAEVSWIEHGDITPVLNAYPDLERLDVRGSQDLVLEPVKHGALRTLRFETGGLPAEIVRAVGASDLPNLTRLDLWLGTQNYGGDATVADLAPVLSGERFPALRRLGLMNSEIQDEVAVAVAGAAVVAQLETLSLGMGVLTDAGAEALLAGQPLTHLKKLDLAHHFLSDAMMERLRTSLEGVEVVLDDQEKPDGDFFFIAVSE</sequence>
<dbReference type="RefSeq" id="WP_117356101.1">
    <property type="nucleotide sequence ID" value="NZ_QURH01000078.1"/>
</dbReference>
<dbReference type="OrthoDB" id="9781345at2"/>
<dbReference type="Proteomes" id="UP000261811">
    <property type="component" value="Unassembled WGS sequence"/>
</dbReference>
<name>A0A372JSG5_9ACTN</name>
<dbReference type="InterPro" id="IPR047722">
    <property type="entry name" value="STM4015-like"/>
</dbReference>
<evidence type="ECO:0000313" key="1">
    <source>
        <dbReference type="EMBL" id="RFU42957.1"/>
    </source>
</evidence>
<dbReference type="InterPro" id="IPR032675">
    <property type="entry name" value="LRR_dom_sf"/>
</dbReference>
<dbReference type="Gene3D" id="3.80.10.10">
    <property type="entry name" value="Ribonuclease Inhibitor"/>
    <property type="match status" value="1"/>
</dbReference>
<proteinExistence type="predicted"/>
<comment type="caution">
    <text evidence="1">The sequence shown here is derived from an EMBL/GenBank/DDBJ whole genome shotgun (WGS) entry which is preliminary data.</text>
</comment>
<keyword evidence="2" id="KW-1185">Reference proteome</keyword>